<evidence type="ECO:0000259" key="1">
    <source>
        <dbReference type="PROSITE" id="PS51736"/>
    </source>
</evidence>
<dbReference type="PANTHER" id="PTHR30461">
    <property type="entry name" value="DNA-INVERTASE FROM LAMBDOID PROPHAGE"/>
    <property type="match status" value="1"/>
</dbReference>
<dbReference type="PROSITE" id="PS51736">
    <property type="entry name" value="RECOMBINASES_3"/>
    <property type="match status" value="1"/>
</dbReference>
<dbReference type="EMBL" id="CP102290">
    <property type="protein sequence ID" value="UWP60850.1"/>
    <property type="molecule type" value="Genomic_DNA"/>
</dbReference>
<proteinExistence type="predicted"/>
<feature type="domain" description="Resolvase/invertase-type recombinase catalytic" evidence="1">
    <location>
        <begin position="21"/>
        <end position="178"/>
    </location>
</feature>
<gene>
    <name evidence="2" type="ORF">NQ502_07410</name>
</gene>
<sequence>MARRSRKNSVAEIKQKSKMYRAAAYMRLSVVKENIPSDSIENQLRIIEDFVLLQDDIQLEDYYIDINASGTTFNRHEFQRMLQDIADEKINCVIVKDLSRFGREHIDVGFYLEKYFPVKGVRFISINENWDSVDGVTNKNNLKMKGAPIPLTNLMNEAFVKDIRQKTQSSIDLCIKQGGFVAPRAPFGYQKHQIIAISSL</sequence>
<name>A0ABY5VJS8_9FIRM</name>
<protein>
    <submittedName>
        <fullName evidence="2">Recombinase family protein</fullName>
    </submittedName>
</protein>
<evidence type="ECO:0000313" key="3">
    <source>
        <dbReference type="Proteomes" id="UP001060164"/>
    </source>
</evidence>
<dbReference type="Gene3D" id="3.40.50.1390">
    <property type="entry name" value="Resolvase, N-terminal catalytic domain"/>
    <property type="match status" value="1"/>
</dbReference>
<evidence type="ECO:0000313" key="2">
    <source>
        <dbReference type="EMBL" id="UWP60850.1"/>
    </source>
</evidence>
<dbReference type="Proteomes" id="UP001060164">
    <property type="component" value="Chromosome"/>
</dbReference>
<dbReference type="SUPFAM" id="SSF53041">
    <property type="entry name" value="Resolvase-like"/>
    <property type="match status" value="1"/>
</dbReference>
<dbReference type="RefSeq" id="WP_049898033.1">
    <property type="nucleotide sequence ID" value="NZ_CABLBR010000003.1"/>
</dbReference>
<dbReference type="Pfam" id="PF00239">
    <property type="entry name" value="Resolvase"/>
    <property type="match status" value="1"/>
</dbReference>
<organism evidence="2 3">
    <name type="scientific">Ruminococcus gauvreauii</name>
    <dbReference type="NCBI Taxonomy" id="438033"/>
    <lineage>
        <taxon>Bacteria</taxon>
        <taxon>Bacillati</taxon>
        <taxon>Bacillota</taxon>
        <taxon>Clostridia</taxon>
        <taxon>Eubacteriales</taxon>
        <taxon>Oscillospiraceae</taxon>
        <taxon>Ruminococcus</taxon>
    </lineage>
</organism>
<dbReference type="SMART" id="SM00857">
    <property type="entry name" value="Resolvase"/>
    <property type="match status" value="1"/>
</dbReference>
<dbReference type="PANTHER" id="PTHR30461:SF23">
    <property type="entry name" value="DNA RECOMBINASE-RELATED"/>
    <property type="match status" value="1"/>
</dbReference>
<dbReference type="InterPro" id="IPR006119">
    <property type="entry name" value="Resolv_N"/>
</dbReference>
<dbReference type="InterPro" id="IPR050639">
    <property type="entry name" value="SSR_resolvase"/>
</dbReference>
<reference evidence="2" key="1">
    <citation type="journal article" date="2022" name="Cell">
        <title>Design, construction, and in vivo augmentation of a complex gut microbiome.</title>
        <authorList>
            <person name="Cheng A.G."/>
            <person name="Ho P.Y."/>
            <person name="Aranda-Diaz A."/>
            <person name="Jain S."/>
            <person name="Yu F.B."/>
            <person name="Meng X."/>
            <person name="Wang M."/>
            <person name="Iakiviak M."/>
            <person name="Nagashima K."/>
            <person name="Zhao A."/>
            <person name="Murugkar P."/>
            <person name="Patil A."/>
            <person name="Atabakhsh K."/>
            <person name="Weakley A."/>
            <person name="Yan J."/>
            <person name="Brumbaugh A.R."/>
            <person name="Higginbottom S."/>
            <person name="Dimas A."/>
            <person name="Shiver A.L."/>
            <person name="Deutschbauer A."/>
            <person name="Neff N."/>
            <person name="Sonnenburg J.L."/>
            <person name="Huang K.C."/>
            <person name="Fischbach M.A."/>
        </authorList>
    </citation>
    <scope>NUCLEOTIDE SEQUENCE</scope>
    <source>
        <strain evidence="2">DSM 19829</strain>
    </source>
</reference>
<accession>A0ABY5VJS8</accession>
<keyword evidence="3" id="KW-1185">Reference proteome</keyword>
<dbReference type="InterPro" id="IPR036162">
    <property type="entry name" value="Resolvase-like_N_sf"/>
</dbReference>